<feature type="compositionally biased region" description="Acidic residues" evidence="1">
    <location>
        <begin position="29"/>
        <end position="43"/>
    </location>
</feature>
<dbReference type="EMBL" id="JAINUG010000173">
    <property type="protein sequence ID" value="KAJ8390136.1"/>
    <property type="molecule type" value="Genomic_DNA"/>
</dbReference>
<feature type="compositionally biased region" description="Basic and acidic residues" evidence="1">
    <location>
        <begin position="12"/>
        <end position="28"/>
    </location>
</feature>
<keyword evidence="3" id="KW-1185">Reference proteome</keyword>
<organism evidence="2 3">
    <name type="scientific">Aldrovandia affinis</name>
    <dbReference type="NCBI Taxonomy" id="143900"/>
    <lineage>
        <taxon>Eukaryota</taxon>
        <taxon>Metazoa</taxon>
        <taxon>Chordata</taxon>
        <taxon>Craniata</taxon>
        <taxon>Vertebrata</taxon>
        <taxon>Euteleostomi</taxon>
        <taxon>Actinopterygii</taxon>
        <taxon>Neopterygii</taxon>
        <taxon>Teleostei</taxon>
        <taxon>Notacanthiformes</taxon>
        <taxon>Halosauridae</taxon>
        <taxon>Aldrovandia</taxon>
    </lineage>
</organism>
<comment type="caution">
    <text evidence="2">The sequence shown here is derived from an EMBL/GenBank/DDBJ whole genome shotgun (WGS) entry which is preliminary data.</text>
</comment>
<evidence type="ECO:0000313" key="3">
    <source>
        <dbReference type="Proteomes" id="UP001221898"/>
    </source>
</evidence>
<name>A0AAD7RTK4_9TELE</name>
<gene>
    <name evidence="2" type="ORF">AAFF_G00110100</name>
</gene>
<protein>
    <submittedName>
        <fullName evidence="2">Uncharacterized protein</fullName>
    </submittedName>
</protein>
<reference evidence="2" key="1">
    <citation type="journal article" date="2023" name="Science">
        <title>Genome structures resolve the early diversification of teleost fishes.</title>
        <authorList>
            <person name="Parey E."/>
            <person name="Louis A."/>
            <person name="Montfort J."/>
            <person name="Bouchez O."/>
            <person name="Roques C."/>
            <person name="Iampietro C."/>
            <person name="Lluch J."/>
            <person name="Castinel A."/>
            <person name="Donnadieu C."/>
            <person name="Desvignes T."/>
            <person name="Floi Bucao C."/>
            <person name="Jouanno E."/>
            <person name="Wen M."/>
            <person name="Mejri S."/>
            <person name="Dirks R."/>
            <person name="Jansen H."/>
            <person name="Henkel C."/>
            <person name="Chen W.J."/>
            <person name="Zahm M."/>
            <person name="Cabau C."/>
            <person name="Klopp C."/>
            <person name="Thompson A.W."/>
            <person name="Robinson-Rechavi M."/>
            <person name="Braasch I."/>
            <person name="Lecointre G."/>
            <person name="Bobe J."/>
            <person name="Postlethwait J.H."/>
            <person name="Berthelot C."/>
            <person name="Roest Crollius H."/>
            <person name="Guiguen Y."/>
        </authorList>
    </citation>
    <scope>NUCLEOTIDE SEQUENCE</scope>
    <source>
        <strain evidence="2">NC1722</strain>
    </source>
</reference>
<dbReference type="AlphaFoldDB" id="A0AAD7RTK4"/>
<feature type="region of interest" description="Disordered" evidence="1">
    <location>
        <begin position="1"/>
        <end position="43"/>
    </location>
</feature>
<evidence type="ECO:0000313" key="2">
    <source>
        <dbReference type="EMBL" id="KAJ8390136.1"/>
    </source>
</evidence>
<proteinExistence type="predicted"/>
<accession>A0AAD7RTK4</accession>
<sequence>MASCRKITHSRHSADAHAGKAWSKKMEPYDDWEEGEKELEEQPEQGELVALFWEFMMWYSASITEHPQGQSVDGSANTSVMPSG</sequence>
<evidence type="ECO:0000256" key="1">
    <source>
        <dbReference type="SAM" id="MobiDB-lite"/>
    </source>
</evidence>
<dbReference type="Proteomes" id="UP001221898">
    <property type="component" value="Unassembled WGS sequence"/>
</dbReference>
<feature type="compositionally biased region" description="Basic residues" evidence="1">
    <location>
        <begin position="1"/>
        <end position="11"/>
    </location>
</feature>